<comment type="caution">
    <text evidence="1">The sequence shown here is derived from an EMBL/GenBank/DDBJ whole genome shotgun (WGS) entry which is preliminary data.</text>
</comment>
<gene>
    <name evidence="1" type="ORF">JOC54_004003</name>
</gene>
<dbReference type="EMBL" id="JAFBCV010000016">
    <property type="protein sequence ID" value="MBM7840710.1"/>
    <property type="molecule type" value="Genomic_DNA"/>
</dbReference>
<accession>A0ABS2SZN5</accession>
<proteinExistence type="predicted"/>
<reference evidence="1" key="1">
    <citation type="submission" date="2021-01" db="EMBL/GenBank/DDBJ databases">
        <title>Genomic Encyclopedia of Type Strains, Phase IV (KMG-IV): sequencing the most valuable type-strain genomes for metagenomic binning, comparative biology and taxonomic classification.</title>
        <authorList>
            <person name="Goeker M."/>
        </authorList>
    </citation>
    <scope>NUCLEOTIDE SEQUENCE</scope>
    <source>
        <strain evidence="1">DSM 21943</strain>
    </source>
</reference>
<sequence>MLSGIRTGVTTLQFRYPLLVDELRPYIDSLLFDGFAFYNVHLYNSSANSILKEMQIVFEDVGVQLSEHEADFVNVLEEKAKQVKSNMNVLELQVERGTFL</sequence>
<dbReference type="RefSeq" id="WP_204468471.1">
    <property type="nucleotide sequence ID" value="NZ_JAFBCV010000016.1"/>
</dbReference>
<evidence type="ECO:0000313" key="2">
    <source>
        <dbReference type="Proteomes" id="UP001179280"/>
    </source>
</evidence>
<name>A0ABS2SZN5_9BACI</name>
<dbReference type="Proteomes" id="UP001179280">
    <property type="component" value="Unassembled WGS sequence"/>
</dbReference>
<keyword evidence="2" id="KW-1185">Reference proteome</keyword>
<organism evidence="1 2">
    <name type="scientific">Shouchella xiaoxiensis</name>
    <dbReference type="NCBI Taxonomy" id="766895"/>
    <lineage>
        <taxon>Bacteria</taxon>
        <taxon>Bacillati</taxon>
        <taxon>Bacillota</taxon>
        <taxon>Bacilli</taxon>
        <taxon>Bacillales</taxon>
        <taxon>Bacillaceae</taxon>
        <taxon>Shouchella</taxon>
    </lineage>
</organism>
<protein>
    <submittedName>
        <fullName evidence="1">Uncharacterized protein</fullName>
    </submittedName>
</protein>
<evidence type="ECO:0000313" key="1">
    <source>
        <dbReference type="EMBL" id="MBM7840710.1"/>
    </source>
</evidence>